<name>A0A0R2BGF8_9LACO</name>
<sequence>MLYALTKDSKMITAQVATKEQKYYCPSCHEPVILRQGHYYMAHFAHLKQACGAFSEGETSEHLRGKQLLATFFRAFGAQVKLEAYLSGLKQRPDLLIQLPDHKLLALEYQCAPLSLRKLQKRSRGYQNAGLAELWILGNKYRLKHSLPQQVAQFMRWSKNCGFYLIYLDPSKAYFEVIYGIQKADFLPLKYQCWRTNDVKKLKAFFADPQKIQLKHLSTSERNRQKQALAKQIYYSTGAMRKLQQLTYQKRLKLTEVIDDCLALSYGYPLYRTATLWWRTEIYCAHFPRPKIPAYELVFVDLKPFVEQDIDNFCKGLAFLKKNF</sequence>
<dbReference type="AlphaFoldDB" id="A0A0R2BGF8"/>
<dbReference type="RefSeq" id="WP_056958133.1">
    <property type="nucleotide sequence ID" value="NZ_AYYN01000017.1"/>
</dbReference>
<dbReference type="Pfam" id="PF06054">
    <property type="entry name" value="CoiA_nuc"/>
    <property type="match status" value="1"/>
</dbReference>
<evidence type="ECO:0000313" key="3">
    <source>
        <dbReference type="EMBL" id="KRM77490.1"/>
    </source>
</evidence>
<dbReference type="EMBL" id="AYYN01000017">
    <property type="protein sequence ID" value="KRM77490.1"/>
    <property type="molecule type" value="Genomic_DNA"/>
</dbReference>
<dbReference type="InterPro" id="IPR010330">
    <property type="entry name" value="CoiA_nuc"/>
</dbReference>
<dbReference type="Proteomes" id="UP000051612">
    <property type="component" value="Unassembled WGS sequence"/>
</dbReference>
<evidence type="ECO:0000313" key="4">
    <source>
        <dbReference type="Proteomes" id="UP000051612"/>
    </source>
</evidence>
<feature type="domain" description="Competence protein CoiA-like N-terminal" evidence="2">
    <location>
        <begin position="17"/>
        <end position="52"/>
    </location>
</feature>
<dbReference type="InterPro" id="IPR057253">
    <property type="entry name" value="CoiA-like_N"/>
</dbReference>
<feature type="domain" description="Competence protein CoiA nuclease-like" evidence="1">
    <location>
        <begin position="58"/>
        <end position="181"/>
    </location>
</feature>
<gene>
    <name evidence="3" type="ORF">FC48_GL000650</name>
</gene>
<comment type="caution">
    <text evidence="3">The sequence shown here is derived from an EMBL/GenBank/DDBJ whole genome shotgun (WGS) entry which is preliminary data.</text>
</comment>
<accession>A0A0R2BGF8</accession>
<evidence type="ECO:0000259" key="2">
    <source>
        <dbReference type="Pfam" id="PF25164"/>
    </source>
</evidence>
<dbReference type="PATRIC" id="fig|1423772.3.peg.712"/>
<dbReference type="Pfam" id="PF25164">
    <property type="entry name" value="CoiA_N"/>
    <property type="match status" value="1"/>
</dbReference>
<evidence type="ECO:0000259" key="1">
    <source>
        <dbReference type="Pfam" id="PF06054"/>
    </source>
</evidence>
<proteinExistence type="predicted"/>
<reference evidence="3 4" key="1">
    <citation type="journal article" date="2015" name="Genome Announc.">
        <title>Expanding the biotechnology potential of lactobacilli through comparative genomics of 213 strains and associated genera.</title>
        <authorList>
            <person name="Sun Z."/>
            <person name="Harris H.M."/>
            <person name="McCann A."/>
            <person name="Guo C."/>
            <person name="Argimon S."/>
            <person name="Zhang W."/>
            <person name="Yang X."/>
            <person name="Jeffery I.B."/>
            <person name="Cooney J.C."/>
            <person name="Kagawa T.F."/>
            <person name="Liu W."/>
            <person name="Song Y."/>
            <person name="Salvetti E."/>
            <person name="Wrobel A."/>
            <person name="Rasinkangas P."/>
            <person name="Parkhill J."/>
            <person name="Rea M.C."/>
            <person name="O'Sullivan O."/>
            <person name="Ritari J."/>
            <person name="Douillard F.P."/>
            <person name="Paul Ross R."/>
            <person name="Yang R."/>
            <person name="Briner A.E."/>
            <person name="Felis G.E."/>
            <person name="de Vos W.M."/>
            <person name="Barrangou R."/>
            <person name="Klaenhammer T.R."/>
            <person name="Caufield P.W."/>
            <person name="Cui Y."/>
            <person name="Zhang H."/>
            <person name="O'Toole P.W."/>
        </authorList>
    </citation>
    <scope>NUCLEOTIDE SEQUENCE [LARGE SCALE GENOMIC DNA]</scope>
    <source>
        <strain evidence="3 4">DSM 20452</strain>
    </source>
</reference>
<protein>
    <submittedName>
        <fullName evidence="3">Competence protein transcription factor</fullName>
    </submittedName>
</protein>
<organism evidence="3 4">
    <name type="scientific">Ligilactobacillus murinus DSM 20452 = NBRC 14221</name>
    <dbReference type="NCBI Taxonomy" id="1423772"/>
    <lineage>
        <taxon>Bacteria</taxon>
        <taxon>Bacillati</taxon>
        <taxon>Bacillota</taxon>
        <taxon>Bacilli</taxon>
        <taxon>Lactobacillales</taxon>
        <taxon>Lactobacillaceae</taxon>
        <taxon>Ligilactobacillus</taxon>
    </lineage>
</organism>